<dbReference type="STRING" id="590646.G3B7Z4"/>
<dbReference type="KEGG" id="cten:18247744"/>
<dbReference type="GO" id="GO:0005829">
    <property type="term" value="C:cytosol"/>
    <property type="evidence" value="ECO:0007669"/>
    <property type="project" value="TreeGrafter"/>
</dbReference>
<evidence type="ECO:0000313" key="7">
    <source>
        <dbReference type="Proteomes" id="UP000000707"/>
    </source>
</evidence>
<dbReference type="GeneID" id="18247744"/>
<accession>G3B7Z4</accession>
<dbReference type="GO" id="GO:0046872">
    <property type="term" value="F:metal ion binding"/>
    <property type="evidence" value="ECO:0007669"/>
    <property type="project" value="UniProtKB-KW"/>
</dbReference>
<keyword evidence="4" id="KW-0378">Hydrolase</keyword>
<dbReference type="eggNOG" id="KOG3020">
    <property type="taxonomic scope" value="Eukaryota"/>
</dbReference>
<sequence length="413" mass="47101">MYLPGKGHLRLSTRSLTMSAVKRWKPQYFDIGVNFSDPMFQGLYNHSTTPKHPPDLPQVIQRAHLFNVSKMLVTASTIKESQEHFELCDQFPNDFYSTVGVHPCTVAEEFYIGDQLSPQSDEKLAQIKNLVETGVQRGTVKAFGEIGLDYDRLHYSSKEQQITMFRKQLEVIASLKHLELPLFLHMRNACEDFIEVLRPFIDDGSIERGNGVVHSFTGTEQELEKLLQLGFYIGINGCSLKSEENLQVARLIPKHKLMIETDAPWCEIRKSHAGYKYLTPYPNKFFPETQTRPLETHTEPLEPNPEPVVGKTKQQPTKKQQPIKMDDFLPFPSIKKENFEKYQAAAAALQPHGHNGSDRIGQLASPLFKSRNEPVFVGLVAEILCKLHGYTTDEEIETFIDSVYQNSCKLFKV</sequence>
<dbReference type="AlphaFoldDB" id="G3B7Z4"/>
<evidence type="ECO:0000256" key="5">
    <source>
        <dbReference type="SAM" id="MobiDB-lite"/>
    </source>
</evidence>
<feature type="compositionally biased region" description="Low complexity" evidence="5">
    <location>
        <begin position="311"/>
        <end position="320"/>
    </location>
</feature>
<evidence type="ECO:0000256" key="1">
    <source>
        <dbReference type="ARBA" id="ARBA00009275"/>
    </source>
</evidence>
<feature type="region of interest" description="Disordered" evidence="5">
    <location>
        <begin position="295"/>
        <end position="320"/>
    </location>
</feature>
<dbReference type="Gene3D" id="3.20.20.140">
    <property type="entry name" value="Metal-dependent hydrolases"/>
    <property type="match status" value="1"/>
</dbReference>
<dbReference type="CDD" id="cd01310">
    <property type="entry name" value="TatD_DNAse"/>
    <property type="match status" value="1"/>
</dbReference>
<evidence type="ECO:0000313" key="6">
    <source>
        <dbReference type="EMBL" id="EGV62615.1"/>
    </source>
</evidence>
<dbReference type="OrthoDB" id="6079689at2759"/>
<evidence type="ECO:0000256" key="2">
    <source>
        <dbReference type="ARBA" id="ARBA00022722"/>
    </source>
</evidence>
<dbReference type="InterPro" id="IPR018228">
    <property type="entry name" value="DNase_TatD-rel_CS"/>
</dbReference>
<dbReference type="PROSITE" id="PS01091">
    <property type="entry name" value="TATD_3"/>
    <property type="match status" value="1"/>
</dbReference>
<dbReference type="PANTHER" id="PTHR10060">
    <property type="entry name" value="TATD FAMILY DEOXYRIBONUCLEASE"/>
    <property type="match status" value="1"/>
</dbReference>
<dbReference type="InterPro" id="IPR032466">
    <property type="entry name" value="Metal_Hydrolase"/>
</dbReference>
<reference evidence="6 7" key="1">
    <citation type="journal article" date="2011" name="Proc. Natl. Acad. Sci. U.S.A.">
        <title>Comparative genomics of xylose-fermenting fungi for enhanced biofuel production.</title>
        <authorList>
            <person name="Wohlbach D.J."/>
            <person name="Kuo A."/>
            <person name="Sato T.K."/>
            <person name="Potts K.M."/>
            <person name="Salamov A.A."/>
            <person name="LaButti K.M."/>
            <person name="Sun H."/>
            <person name="Clum A."/>
            <person name="Pangilinan J.L."/>
            <person name="Lindquist E.A."/>
            <person name="Lucas S."/>
            <person name="Lapidus A."/>
            <person name="Jin M."/>
            <person name="Gunawan C."/>
            <person name="Balan V."/>
            <person name="Dale B.E."/>
            <person name="Jeffries T.W."/>
            <person name="Zinkel R."/>
            <person name="Barry K.W."/>
            <person name="Grigoriev I.V."/>
            <person name="Gasch A.P."/>
        </authorList>
    </citation>
    <scope>NUCLEOTIDE SEQUENCE [LARGE SCALE GENOMIC DNA]</scope>
    <source>
        <strain evidence="7">ATCC 10573 / BCRC 21748 / CBS 615 / JCM 9827 / NBRC 10315 / NRRL Y-1498 / VKM Y-70</strain>
    </source>
</reference>
<dbReference type="EMBL" id="GL996527">
    <property type="protein sequence ID" value="EGV62615.1"/>
    <property type="molecule type" value="Genomic_DNA"/>
</dbReference>
<dbReference type="Proteomes" id="UP000000707">
    <property type="component" value="Unassembled WGS sequence"/>
</dbReference>
<dbReference type="InterPro" id="IPR050891">
    <property type="entry name" value="TatD-type_Hydrolase"/>
</dbReference>
<keyword evidence="7" id="KW-1185">Reference proteome</keyword>
<gene>
    <name evidence="6" type="ORF">CANTEDRAFT_115155</name>
</gene>
<evidence type="ECO:0000256" key="3">
    <source>
        <dbReference type="ARBA" id="ARBA00022723"/>
    </source>
</evidence>
<proteinExistence type="inferred from homology"/>
<dbReference type="Pfam" id="PF01026">
    <property type="entry name" value="TatD_DNase"/>
    <property type="match status" value="1"/>
</dbReference>
<organism evidence="7">
    <name type="scientific">Candida tenuis (strain ATCC 10573 / BCRC 21748 / CBS 615 / JCM 9827 / NBRC 10315 / NRRL Y-1498 / VKM Y-70)</name>
    <name type="common">Yeast</name>
    <name type="synonym">Yamadazyma tenuis</name>
    <dbReference type="NCBI Taxonomy" id="590646"/>
    <lineage>
        <taxon>Eukaryota</taxon>
        <taxon>Fungi</taxon>
        <taxon>Dikarya</taxon>
        <taxon>Ascomycota</taxon>
        <taxon>Saccharomycotina</taxon>
        <taxon>Pichiomycetes</taxon>
        <taxon>Debaryomycetaceae</taxon>
        <taxon>Yamadazyma</taxon>
    </lineage>
</organism>
<keyword evidence="2" id="KW-0540">Nuclease</keyword>
<dbReference type="GO" id="GO:0008296">
    <property type="term" value="F:3'-5'-DNA exonuclease activity"/>
    <property type="evidence" value="ECO:0007669"/>
    <property type="project" value="TreeGrafter"/>
</dbReference>
<keyword evidence="3" id="KW-0479">Metal-binding</keyword>
<dbReference type="SUPFAM" id="SSF51556">
    <property type="entry name" value="Metallo-dependent hydrolases"/>
    <property type="match status" value="1"/>
</dbReference>
<evidence type="ECO:0000256" key="4">
    <source>
        <dbReference type="ARBA" id="ARBA00022801"/>
    </source>
</evidence>
<comment type="similarity">
    <text evidence="1">Belongs to the metallo-dependent hydrolases superfamily. TatD-type hydrolase family.</text>
</comment>
<protein>
    <recommendedName>
        <fullName evidence="8">Metallo-dependent hydrolase</fullName>
    </recommendedName>
</protein>
<dbReference type="InterPro" id="IPR001130">
    <property type="entry name" value="TatD-like"/>
</dbReference>
<dbReference type="PANTHER" id="PTHR10060:SF15">
    <property type="entry name" value="DEOXYRIBONUCLEASE TATDN1"/>
    <property type="match status" value="1"/>
</dbReference>
<dbReference type="PROSITE" id="PS01090">
    <property type="entry name" value="TATD_2"/>
    <property type="match status" value="1"/>
</dbReference>
<evidence type="ECO:0008006" key="8">
    <source>
        <dbReference type="Google" id="ProtNLM"/>
    </source>
</evidence>
<name>G3B7Z4_CANTC</name>